<dbReference type="EMBL" id="HACA01020903">
    <property type="protein sequence ID" value="CDW38264.1"/>
    <property type="molecule type" value="Transcribed_RNA"/>
</dbReference>
<evidence type="ECO:0000313" key="1">
    <source>
        <dbReference type="EMBL" id="CDW38264.1"/>
    </source>
</evidence>
<proteinExistence type="predicted"/>
<name>A0A0K2UIY2_LEPSM</name>
<sequence>VFERWENVLNTKSRLQTVDPYNVAPVTQVYFESPVGFRQYLEWTKVRRR</sequence>
<feature type="non-terminal residue" evidence="1">
    <location>
        <position position="1"/>
    </location>
</feature>
<organism evidence="1">
    <name type="scientific">Lepeophtheirus salmonis</name>
    <name type="common">Salmon louse</name>
    <name type="synonym">Caligus salmonis</name>
    <dbReference type="NCBI Taxonomy" id="72036"/>
    <lineage>
        <taxon>Eukaryota</taxon>
        <taxon>Metazoa</taxon>
        <taxon>Ecdysozoa</taxon>
        <taxon>Arthropoda</taxon>
        <taxon>Crustacea</taxon>
        <taxon>Multicrustacea</taxon>
        <taxon>Hexanauplia</taxon>
        <taxon>Copepoda</taxon>
        <taxon>Siphonostomatoida</taxon>
        <taxon>Caligidae</taxon>
        <taxon>Lepeophtheirus</taxon>
    </lineage>
</organism>
<accession>A0A0K2UIY2</accession>
<dbReference type="AlphaFoldDB" id="A0A0K2UIY2"/>
<reference evidence="1" key="1">
    <citation type="submission" date="2014-05" db="EMBL/GenBank/DDBJ databases">
        <authorList>
            <person name="Chronopoulou M."/>
        </authorList>
    </citation>
    <scope>NUCLEOTIDE SEQUENCE</scope>
    <source>
        <tissue evidence="1">Whole organism</tissue>
    </source>
</reference>
<protein>
    <submittedName>
        <fullName evidence="1">Uncharacterized protein</fullName>
    </submittedName>
</protein>